<dbReference type="Pfam" id="PF08220">
    <property type="entry name" value="HTH_DeoR"/>
    <property type="match status" value="1"/>
</dbReference>
<dbReference type="PANTHER" id="PTHR30363:SF44">
    <property type="entry name" value="AGA OPERON TRANSCRIPTIONAL REPRESSOR-RELATED"/>
    <property type="match status" value="1"/>
</dbReference>
<accession>A0A1R4JRT3</accession>
<dbReference type="InterPro" id="IPR018356">
    <property type="entry name" value="Tscrpt_reg_HTH_DeoR_CS"/>
</dbReference>
<proteinExistence type="predicted"/>
<evidence type="ECO:0000313" key="6">
    <source>
        <dbReference type="Proteomes" id="UP000188342"/>
    </source>
</evidence>
<keyword evidence="3" id="KW-0804">Transcription</keyword>
<dbReference type="PANTHER" id="PTHR30363">
    <property type="entry name" value="HTH-TYPE TRANSCRIPTIONAL REGULATOR SRLR-RELATED"/>
    <property type="match status" value="1"/>
</dbReference>
<organism evidence="5 6">
    <name type="scientific">Luteococcus japonicus LSP_Lj1</name>
    <dbReference type="NCBI Taxonomy" id="1255658"/>
    <lineage>
        <taxon>Bacteria</taxon>
        <taxon>Bacillati</taxon>
        <taxon>Actinomycetota</taxon>
        <taxon>Actinomycetes</taxon>
        <taxon>Propionibacteriales</taxon>
        <taxon>Propionibacteriaceae</taxon>
        <taxon>Luteococcus</taxon>
    </lineage>
</organism>
<dbReference type="STRING" id="1255658.FM114_09265"/>
<keyword evidence="6" id="KW-1185">Reference proteome</keyword>
<dbReference type="InterPro" id="IPR036390">
    <property type="entry name" value="WH_DNA-bd_sf"/>
</dbReference>
<dbReference type="InterPro" id="IPR036388">
    <property type="entry name" value="WH-like_DNA-bd_sf"/>
</dbReference>
<dbReference type="Proteomes" id="UP000188342">
    <property type="component" value="Unassembled WGS sequence"/>
</dbReference>
<dbReference type="Pfam" id="PF00455">
    <property type="entry name" value="DeoRC"/>
    <property type="match status" value="1"/>
</dbReference>
<dbReference type="PRINTS" id="PR00037">
    <property type="entry name" value="HTHLACR"/>
</dbReference>
<dbReference type="SMART" id="SM01134">
    <property type="entry name" value="DeoRC"/>
    <property type="match status" value="1"/>
</dbReference>
<dbReference type="GO" id="GO:0003700">
    <property type="term" value="F:DNA-binding transcription factor activity"/>
    <property type="evidence" value="ECO:0007669"/>
    <property type="project" value="InterPro"/>
</dbReference>
<dbReference type="PROSITE" id="PS51000">
    <property type="entry name" value="HTH_DEOR_2"/>
    <property type="match status" value="1"/>
</dbReference>
<feature type="domain" description="HTH deoR-type" evidence="4">
    <location>
        <begin position="11"/>
        <end position="66"/>
    </location>
</feature>
<dbReference type="InterPro" id="IPR014036">
    <property type="entry name" value="DeoR-like_C"/>
</dbReference>
<protein>
    <submittedName>
        <fullName evidence="5">Glycerol-3-phosphate regulon repressor GlpR</fullName>
    </submittedName>
</protein>
<dbReference type="AlphaFoldDB" id="A0A1R4JRT3"/>
<sequence>MTSDATPLAKRSDRMVAILAALAEHGSLQLAELSTLLDVSPATIRRDVASLAAQGLLSRTHGGVRSLGAAHELPVSLRDGWHRASKRAIAQLVAGLVPPGRHAIALTGGTTTTEVLRALRQREDLTIITNSVGLALEAAGQGQSRVLIAGGVLRPNSLELVGNLAEATFRQINVGTAIVGSDGVSVSGGLTTHDEIEANTNHTMIERAQCVIAVADGSKVGQVTLARLARLDEIDVLVTDSTADSAELERIRQHGIQVHVVTIDAPV</sequence>
<dbReference type="GO" id="GO:0003677">
    <property type="term" value="F:DNA binding"/>
    <property type="evidence" value="ECO:0007669"/>
    <property type="project" value="UniProtKB-KW"/>
</dbReference>
<evidence type="ECO:0000256" key="1">
    <source>
        <dbReference type="ARBA" id="ARBA00023015"/>
    </source>
</evidence>
<name>A0A1R4JRT3_9ACTN</name>
<dbReference type="SUPFAM" id="SSF100950">
    <property type="entry name" value="NagB/RpiA/CoA transferase-like"/>
    <property type="match status" value="1"/>
</dbReference>
<dbReference type="InterPro" id="IPR001034">
    <property type="entry name" value="DeoR_HTH"/>
</dbReference>
<dbReference type="PROSITE" id="PS00894">
    <property type="entry name" value="HTH_DEOR_1"/>
    <property type="match status" value="1"/>
</dbReference>
<evidence type="ECO:0000313" key="5">
    <source>
        <dbReference type="EMBL" id="SJN34971.1"/>
    </source>
</evidence>
<evidence type="ECO:0000256" key="2">
    <source>
        <dbReference type="ARBA" id="ARBA00023125"/>
    </source>
</evidence>
<keyword evidence="2" id="KW-0238">DNA-binding</keyword>
<evidence type="ECO:0000259" key="4">
    <source>
        <dbReference type="PROSITE" id="PS51000"/>
    </source>
</evidence>
<gene>
    <name evidence="5" type="ORF">FM114_09265</name>
</gene>
<reference evidence="5 6" key="1">
    <citation type="submission" date="2017-02" db="EMBL/GenBank/DDBJ databases">
        <authorList>
            <person name="Peterson S.W."/>
        </authorList>
    </citation>
    <scope>NUCLEOTIDE SEQUENCE [LARGE SCALE GENOMIC DNA]</scope>
    <source>
        <strain evidence="5 6">LSP_Lj1</strain>
    </source>
</reference>
<dbReference type="SUPFAM" id="SSF46785">
    <property type="entry name" value="Winged helix' DNA-binding domain"/>
    <property type="match status" value="1"/>
</dbReference>
<dbReference type="Gene3D" id="3.40.50.1360">
    <property type="match status" value="1"/>
</dbReference>
<dbReference type="EMBL" id="FUKQ01000035">
    <property type="protein sequence ID" value="SJN34971.1"/>
    <property type="molecule type" value="Genomic_DNA"/>
</dbReference>
<keyword evidence="1" id="KW-0805">Transcription regulation</keyword>
<dbReference type="SMART" id="SM00420">
    <property type="entry name" value="HTH_DEOR"/>
    <property type="match status" value="1"/>
</dbReference>
<dbReference type="InterPro" id="IPR037171">
    <property type="entry name" value="NagB/RpiA_transferase-like"/>
</dbReference>
<dbReference type="InterPro" id="IPR050313">
    <property type="entry name" value="Carb_Metab_HTH_regulators"/>
</dbReference>
<dbReference type="Gene3D" id="1.10.10.10">
    <property type="entry name" value="Winged helix-like DNA-binding domain superfamily/Winged helix DNA-binding domain"/>
    <property type="match status" value="1"/>
</dbReference>
<evidence type="ECO:0000256" key="3">
    <source>
        <dbReference type="ARBA" id="ARBA00023163"/>
    </source>
</evidence>